<dbReference type="Pfam" id="PF00169">
    <property type="entry name" value="PH"/>
    <property type="match status" value="1"/>
</dbReference>
<evidence type="ECO:0000256" key="3">
    <source>
        <dbReference type="ARBA" id="ARBA00016409"/>
    </source>
</evidence>
<dbReference type="SMART" id="SM00693">
    <property type="entry name" value="DysFN"/>
    <property type="match status" value="2"/>
</dbReference>
<dbReference type="SMART" id="SM00694">
    <property type="entry name" value="DysFC"/>
    <property type="match status" value="2"/>
</dbReference>
<gene>
    <name evidence="6" type="primary">tecpr1</name>
    <name evidence="6" type="ORF">AWC38_SpisGene2489</name>
</gene>
<evidence type="ECO:0000259" key="5">
    <source>
        <dbReference type="PROSITE" id="PS50003"/>
    </source>
</evidence>
<name>A0A2B4SU46_STYPI</name>
<dbReference type="EMBL" id="LSMT01000020">
    <property type="protein sequence ID" value="PFX32669.1"/>
    <property type="molecule type" value="Genomic_DNA"/>
</dbReference>
<dbReference type="InterPro" id="IPR006614">
    <property type="entry name" value="Peroxin/Ferlin"/>
</dbReference>
<dbReference type="InterPro" id="IPR051513">
    <property type="entry name" value="Tectonin_beta-prop"/>
</dbReference>
<dbReference type="STRING" id="50429.A0A2B4SU46"/>
<dbReference type="Gene3D" id="2.30.29.30">
    <property type="entry name" value="Pleckstrin-homology domain (PH domain)/Phosphotyrosine-binding domain (PTB)"/>
    <property type="match status" value="1"/>
</dbReference>
<evidence type="ECO:0000313" key="6">
    <source>
        <dbReference type="EMBL" id="PFX32669.1"/>
    </source>
</evidence>
<evidence type="ECO:0000256" key="2">
    <source>
        <dbReference type="ARBA" id="ARBA00005966"/>
    </source>
</evidence>
<evidence type="ECO:0000256" key="4">
    <source>
        <dbReference type="ARBA" id="ARBA00022737"/>
    </source>
</evidence>
<evidence type="ECO:0000313" key="7">
    <source>
        <dbReference type="Proteomes" id="UP000225706"/>
    </source>
</evidence>
<dbReference type="InterPro" id="IPR006624">
    <property type="entry name" value="Beta-propeller_rpt_TECPR"/>
</dbReference>
<dbReference type="GO" id="GO:0000421">
    <property type="term" value="C:autophagosome membrane"/>
    <property type="evidence" value="ECO:0007669"/>
    <property type="project" value="UniProtKB-SubCell"/>
</dbReference>
<accession>A0A2B4SU46</accession>
<organism evidence="6 7">
    <name type="scientific">Stylophora pistillata</name>
    <name type="common">Smooth cauliflower coral</name>
    <dbReference type="NCBI Taxonomy" id="50429"/>
    <lineage>
        <taxon>Eukaryota</taxon>
        <taxon>Metazoa</taxon>
        <taxon>Cnidaria</taxon>
        <taxon>Anthozoa</taxon>
        <taxon>Hexacorallia</taxon>
        <taxon>Scleractinia</taxon>
        <taxon>Astrocoeniina</taxon>
        <taxon>Pocilloporidae</taxon>
        <taxon>Stylophora</taxon>
    </lineage>
</organism>
<dbReference type="AlphaFoldDB" id="A0A2B4SU46"/>
<reference evidence="7" key="1">
    <citation type="journal article" date="2017" name="bioRxiv">
        <title>Comparative analysis of the genomes of Stylophora pistillata and Acropora digitifera provides evidence for extensive differences between species of corals.</title>
        <authorList>
            <person name="Voolstra C.R."/>
            <person name="Li Y."/>
            <person name="Liew Y.J."/>
            <person name="Baumgarten S."/>
            <person name="Zoccola D."/>
            <person name="Flot J.-F."/>
            <person name="Tambutte S."/>
            <person name="Allemand D."/>
            <person name="Aranda M."/>
        </authorList>
    </citation>
    <scope>NUCLEOTIDE SEQUENCE [LARGE SCALE GENOMIC DNA]</scope>
</reference>
<dbReference type="InterPro" id="IPR001849">
    <property type="entry name" value="PH_domain"/>
</dbReference>
<dbReference type="PANTHER" id="PTHR23250:SF1">
    <property type="entry name" value="TECTONIN BETA-PROPELLER REPEAT-CONTAINING PROTEIN 1"/>
    <property type="match status" value="1"/>
</dbReference>
<comment type="subcellular location">
    <subcellularLocation>
        <location evidence="1">Cytoplasmic vesicle</location>
        <location evidence="1">Autophagosome membrane</location>
    </subcellularLocation>
</comment>
<comment type="similarity">
    <text evidence="2">Belongs to the TECPR1 family.</text>
</comment>
<dbReference type="SUPFAM" id="SSF50729">
    <property type="entry name" value="PH domain-like"/>
    <property type="match status" value="1"/>
</dbReference>
<dbReference type="Pfam" id="PF06398">
    <property type="entry name" value="Pex24p"/>
    <property type="match status" value="2"/>
</dbReference>
<dbReference type="SMART" id="SM00706">
    <property type="entry name" value="TECPR"/>
    <property type="match status" value="8"/>
</dbReference>
<dbReference type="PROSITE" id="PS50003">
    <property type="entry name" value="PH_DOMAIN"/>
    <property type="match status" value="1"/>
</dbReference>
<dbReference type="Proteomes" id="UP000225706">
    <property type="component" value="Unassembled WGS sequence"/>
</dbReference>
<dbReference type="OrthoDB" id="72441at2759"/>
<keyword evidence="7" id="KW-1185">Reference proteome</keyword>
<comment type="caution">
    <text evidence="6">The sequence shown here is derived from an EMBL/GenBank/DDBJ whole genome shotgun (WGS) entry which is preliminary data.</text>
</comment>
<dbReference type="PANTHER" id="PTHR23250">
    <property type="entry name" value="DYSFERLIN-RELATED"/>
    <property type="match status" value="1"/>
</dbReference>
<dbReference type="Pfam" id="PF19193">
    <property type="entry name" value="Tectonin"/>
    <property type="match status" value="1"/>
</dbReference>
<feature type="domain" description="PH" evidence="5">
    <location>
        <begin position="499"/>
        <end position="624"/>
    </location>
</feature>
<dbReference type="SMART" id="SM00233">
    <property type="entry name" value="PH"/>
    <property type="match status" value="1"/>
</dbReference>
<proteinExistence type="inferred from homology"/>
<keyword evidence="4" id="KW-0677">Repeat</keyword>
<dbReference type="Pfam" id="PF06462">
    <property type="entry name" value="Hyd_WA"/>
    <property type="match status" value="5"/>
</dbReference>
<sequence length="1086" mass="123471">MGVSRLWLIDRDGRVFIFDLRDKSWRYITTPKLGSRNFFKRVSAVEQCAWAISASQQPYLFVHATELPIRVKVETYENQRWGILNKWSHKSMFPSDRWQFSSKDGKRSLPKESFKLPSVEWIWEGDWYIDRGLDGDSDGWQYALDFPRTYHPQQSTTSCVRRRLWSRYYRFDGYDRWIKVPGLSEDPGKDPLQDIAVGGAVIPGRDPGYLAVWAVTFQGKVIYRSGVSDKCPEGEKWIVVPSPQISITQLSVSPSGVVWGVTWEGVAVVRVGVSFYEPTGTAWQKVASPDAAPELEPCHLLQVSAGLSCLWALTKDGQVWFRKGLSRASDSETTVTGSRWVQMVGKFSLITVGLNDQVFALSTLGDHIYFRTDVTSDELVGRTWKVVHMNKPLISCSEATSLDTVSSDGSSSDGSSSAENSESVFTESDDSFSLANPSNLPSNIEFLTWLSSGACEVDSSIFTEISGSLVSSASSMNLSLSSRNAAWRKSVIKRLRERDNKETGHYNKYEEGISQGEWCKKARFQMLSAADSNLWYECMVKLDQGTEGRPDALHCYYEKNSQYEEMRIPLRDIKCVCTTHKMSRNNCFAVHTPLRTQERNPLVIYTGSEKELIDWVTTLASAASRVHNCEGSPSSRAIWTTSLCGDVFFCEPPPPETEMQPAQLFWRQVGGHMRKVEAGVSGVVWAIGFDGMPYYYSGGYGGGIFSGFDSSMSGIYQQEDYDWHYIYENQRWNPLEGYSDRRLPSDRWNWSDESGVYERTREGYVLPSSQWQWTEEWTVETKPNITDKDGWQYAVDFPRVYRRERGWNDYVRRRRWKRRCKLTTTGPWIQVTPQVRLRDVSIQTDSLDGSIAVWTVGTKGDVLYRHGVAEDCPQGSSWEHILTDLPFISISVGSKRRVWGIAENGTAYFRAGFGENKITGSRWFHISERPPHLYQVSAGKTSVWAREKDGTCWYRLNITDTYPEGTTWRSQQFRVEALSVGASNQVWMINRKSIEQRFRVTPTDPLGKGWEVVLSDCWRWISVRGASGTSDVVDEGEDVVEEVEFLDSQPNSLLSKLDLSEVDIYSMYGQKDAELTPGSEEDEDGE</sequence>
<dbReference type="InterPro" id="IPR010482">
    <property type="entry name" value="TECPR1-like_DysF"/>
</dbReference>
<dbReference type="InterPro" id="IPR011993">
    <property type="entry name" value="PH-like_dom_sf"/>
</dbReference>
<evidence type="ECO:0000256" key="1">
    <source>
        <dbReference type="ARBA" id="ARBA00004652"/>
    </source>
</evidence>
<protein>
    <recommendedName>
        <fullName evidence="3">Tectonin beta-propeller repeat-containing protein 1</fullName>
    </recommendedName>
</protein>